<organism evidence="2 3">
    <name type="scientific">Jatrophihabitans lederbergiae</name>
    <dbReference type="NCBI Taxonomy" id="3075547"/>
    <lineage>
        <taxon>Bacteria</taxon>
        <taxon>Bacillati</taxon>
        <taxon>Actinomycetota</taxon>
        <taxon>Actinomycetes</taxon>
        <taxon>Jatrophihabitantales</taxon>
        <taxon>Jatrophihabitantaceae</taxon>
        <taxon>Jatrophihabitans</taxon>
    </lineage>
</organism>
<name>A0ABU2JFU2_9ACTN</name>
<sequence>MAGLAFRSLPAEDAEFSADAPDLPEPDECYFDDSDGAYAVAEPDPFADAPVTPLRRPSVRAELGSVPAVVISGLVRPGLAPLPVPAGLTGALPLGLRRGSTIAVTGSVSLLLALLGAPSRQGAWSAMLGMPAVSAEAAAEAGIDLRRLAIINPPGGGWSAASWTTAVGALLDAVDVVVARPGVTPIADGDARRLSARARTRDAVLILFGQQAATWPAVQTRLCARHGRWSGIGDGYGRITGRQLIVSVTGRAAAGRARDTELWL</sequence>
<dbReference type="Gene3D" id="3.40.50.300">
    <property type="entry name" value="P-loop containing nucleotide triphosphate hydrolases"/>
    <property type="match status" value="1"/>
</dbReference>
<evidence type="ECO:0000313" key="3">
    <source>
        <dbReference type="Proteomes" id="UP001183176"/>
    </source>
</evidence>
<feature type="compositionally biased region" description="Acidic residues" evidence="1">
    <location>
        <begin position="12"/>
        <end position="25"/>
    </location>
</feature>
<keyword evidence="3" id="KW-1185">Reference proteome</keyword>
<proteinExistence type="predicted"/>
<dbReference type="EMBL" id="JAVREH010000052">
    <property type="protein sequence ID" value="MDT0263797.1"/>
    <property type="molecule type" value="Genomic_DNA"/>
</dbReference>
<dbReference type="RefSeq" id="WP_311424941.1">
    <property type="nucleotide sequence ID" value="NZ_JAVREH010000052.1"/>
</dbReference>
<feature type="region of interest" description="Disordered" evidence="1">
    <location>
        <begin position="1"/>
        <end position="25"/>
    </location>
</feature>
<gene>
    <name evidence="2" type="ORF">RM423_20700</name>
</gene>
<protein>
    <submittedName>
        <fullName evidence="2">Uncharacterized protein</fullName>
    </submittedName>
</protein>
<comment type="caution">
    <text evidence="2">The sequence shown here is derived from an EMBL/GenBank/DDBJ whole genome shotgun (WGS) entry which is preliminary data.</text>
</comment>
<accession>A0ABU2JFU2</accession>
<evidence type="ECO:0000256" key="1">
    <source>
        <dbReference type="SAM" id="MobiDB-lite"/>
    </source>
</evidence>
<dbReference type="InterPro" id="IPR027417">
    <property type="entry name" value="P-loop_NTPase"/>
</dbReference>
<evidence type="ECO:0000313" key="2">
    <source>
        <dbReference type="EMBL" id="MDT0263797.1"/>
    </source>
</evidence>
<reference evidence="3" key="1">
    <citation type="submission" date="2023-07" db="EMBL/GenBank/DDBJ databases">
        <title>30 novel species of actinomycetes from the DSMZ collection.</title>
        <authorList>
            <person name="Nouioui I."/>
        </authorList>
    </citation>
    <scope>NUCLEOTIDE SEQUENCE [LARGE SCALE GENOMIC DNA]</scope>
    <source>
        <strain evidence="3">DSM 44399</strain>
    </source>
</reference>
<dbReference type="Proteomes" id="UP001183176">
    <property type="component" value="Unassembled WGS sequence"/>
</dbReference>